<feature type="region of interest" description="Disordered" evidence="1">
    <location>
        <begin position="436"/>
        <end position="464"/>
    </location>
</feature>
<evidence type="ECO:0000256" key="1">
    <source>
        <dbReference type="SAM" id="MobiDB-lite"/>
    </source>
</evidence>
<gene>
    <name evidence="3" type="ORF">TraAM80_06064</name>
</gene>
<reference evidence="3 4" key="1">
    <citation type="journal article" date="2018" name="BMC Genomics">
        <title>Genomic comparison of Trypanosoma conorhini and Trypanosoma rangeli to Trypanosoma cruzi strains of high and low virulence.</title>
        <authorList>
            <person name="Bradwell K.R."/>
            <person name="Koparde V.N."/>
            <person name="Matveyev A.V."/>
            <person name="Serrano M.G."/>
            <person name="Alves J.M."/>
            <person name="Parikh H."/>
            <person name="Huang B."/>
            <person name="Lee V."/>
            <person name="Espinosa-Alvarez O."/>
            <person name="Ortiz P.A."/>
            <person name="Costa-Martins A.G."/>
            <person name="Teixeira M.M."/>
            <person name="Buck G.A."/>
        </authorList>
    </citation>
    <scope>NUCLEOTIDE SEQUENCE [LARGE SCALE GENOMIC DNA]</scope>
    <source>
        <strain evidence="3 4">AM80</strain>
    </source>
</reference>
<dbReference type="RefSeq" id="XP_029237280.1">
    <property type="nucleotide sequence ID" value="XM_029382921.1"/>
</dbReference>
<evidence type="ECO:0000259" key="2">
    <source>
        <dbReference type="PROSITE" id="PS50021"/>
    </source>
</evidence>
<evidence type="ECO:0000313" key="4">
    <source>
        <dbReference type="Proteomes" id="UP000283634"/>
    </source>
</evidence>
<dbReference type="SMART" id="SM00033">
    <property type="entry name" value="CH"/>
    <property type="match status" value="1"/>
</dbReference>
<comment type="caution">
    <text evidence="3">The sequence shown here is derived from an EMBL/GenBank/DDBJ whole genome shotgun (WGS) entry which is preliminary data.</text>
</comment>
<accession>A0A3R7KB79</accession>
<dbReference type="Pfam" id="PF00307">
    <property type="entry name" value="CH"/>
    <property type="match status" value="1"/>
</dbReference>
<dbReference type="PANTHER" id="PTHR46756:SF18">
    <property type="entry name" value="GAS2-LIKE PROTEIN PICKLED EGGS"/>
    <property type="match status" value="1"/>
</dbReference>
<feature type="compositionally biased region" description="Polar residues" evidence="1">
    <location>
        <begin position="111"/>
        <end position="123"/>
    </location>
</feature>
<dbReference type="InterPro" id="IPR001715">
    <property type="entry name" value="CH_dom"/>
</dbReference>
<feature type="compositionally biased region" description="Polar residues" evidence="1">
    <location>
        <begin position="438"/>
        <end position="447"/>
    </location>
</feature>
<keyword evidence="4" id="KW-1185">Reference proteome</keyword>
<dbReference type="GO" id="GO:0008093">
    <property type="term" value="F:cytoskeletal anchor activity"/>
    <property type="evidence" value="ECO:0007669"/>
    <property type="project" value="TreeGrafter"/>
</dbReference>
<dbReference type="GO" id="GO:0005884">
    <property type="term" value="C:actin filament"/>
    <property type="evidence" value="ECO:0007669"/>
    <property type="project" value="TreeGrafter"/>
</dbReference>
<protein>
    <recommendedName>
        <fullName evidence="2">Calponin-homology (CH) domain-containing protein</fullName>
    </recommendedName>
</protein>
<dbReference type="GO" id="GO:0051764">
    <property type="term" value="P:actin crosslink formation"/>
    <property type="evidence" value="ECO:0007669"/>
    <property type="project" value="TreeGrafter"/>
</dbReference>
<dbReference type="AlphaFoldDB" id="A0A3R7KB79"/>
<dbReference type="GeneID" id="40329997"/>
<name>A0A3R7KB79_TRYRA</name>
<dbReference type="PANTHER" id="PTHR46756">
    <property type="entry name" value="TRANSGELIN"/>
    <property type="match status" value="1"/>
</dbReference>
<dbReference type="InterPro" id="IPR036872">
    <property type="entry name" value="CH_dom_sf"/>
</dbReference>
<proteinExistence type="predicted"/>
<sequence>MTTTHTEFDGGESQGLHRICNTSVGDHFDGTTMTCAARVATPQGGPNDGSSYCSVAHLPDEAPSHQMGATVLETDVGRQSQSSEVRQCSGSDAPRHVLPQCMGESRAPDGSSENTSPSVSLNASLGPPKRLCAGPTRAAVDAIMAEECREWVAKVVGAAYNTEVLREANFVDALRSGVVLLVLLQKLRDPPVPDESLQVPKRTTGFYARDNVVTFLEKAAAAYHLVEAQLFTDSDLCDGKNDRAVVTCLLAIARIAYARGSTKLAPAMIVYEQEIDAKWKNVSQQQIDELIREAEASEVESEEPPAADEGQYVGNCAVETSTGRLQLTSIVYEAPTGMLSAVNAKGGEEGGTCEEVPIDLGEGATAPSVPEETMATTTMATMVTTGEPSVDVEGKTIGVVNAALLAKTREKKGGTVFYLRGGAIGKNLRELRTAPVPVSTSKKTPTVSAKLEGQPKPGKPESNARKVNLSVVPKYYPRRGDEIDMRLSVILNTHFVHCPHSPIRFRRLSANSGEYVVYHRITGHKRLVLARILQGRLMIRQSGSITSGAPAWEELRSWLTRYEKEF</sequence>
<organism evidence="3 4">
    <name type="scientific">Trypanosoma rangeli</name>
    <dbReference type="NCBI Taxonomy" id="5698"/>
    <lineage>
        <taxon>Eukaryota</taxon>
        <taxon>Discoba</taxon>
        <taxon>Euglenozoa</taxon>
        <taxon>Kinetoplastea</taxon>
        <taxon>Metakinetoplastina</taxon>
        <taxon>Trypanosomatida</taxon>
        <taxon>Trypanosomatidae</taxon>
        <taxon>Trypanosoma</taxon>
        <taxon>Herpetosoma</taxon>
    </lineage>
</organism>
<dbReference type="Gene3D" id="1.10.418.10">
    <property type="entry name" value="Calponin-like domain"/>
    <property type="match status" value="1"/>
</dbReference>
<dbReference type="EMBL" id="MKGL01000209">
    <property type="protein sequence ID" value="RNF03058.1"/>
    <property type="molecule type" value="Genomic_DNA"/>
</dbReference>
<dbReference type="PROSITE" id="PS50021">
    <property type="entry name" value="CH"/>
    <property type="match status" value="1"/>
</dbReference>
<evidence type="ECO:0000313" key="3">
    <source>
        <dbReference type="EMBL" id="RNF03058.1"/>
    </source>
</evidence>
<dbReference type="OMA" id="VAHISEP"/>
<feature type="compositionally biased region" description="Polar residues" evidence="1">
    <location>
        <begin position="77"/>
        <end position="90"/>
    </location>
</feature>
<dbReference type="Proteomes" id="UP000283634">
    <property type="component" value="Unassembled WGS sequence"/>
</dbReference>
<feature type="region of interest" description="Disordered" evidence="1">
    <location>
        <begin position="75"/>
        <end position="127"/>
    </location>
</feature>
<feature type="domain" description="Calponin-homology (CH)" evidence="2">
    <location>
        <begin position="142"/>
        <end position="257"/>
    </location>
</feature>
<dbReference type="GO" id="GO:0051015">
    <property type="term" value="F:actin filament binding"/>
    <property type="evidence" value="ECO:0007669"/>
    <property type="project" value="TreeGrafter"/>
</dbReference>
<dbReference type="SUPFAM" id="SSF47576">
    <property type="entry name" value="Calponin-homology domain, CH-domain"/>
    <property type="match status" value="1"/>
</dbReference>
<dbReference type="OrthoDB" id="21595at2759"/>